<dbReference type="Pfam" id="PF16334">
    <property type="entry name" value="DUF4964"/>
    <property type="match status" value="1"/>
</dbReference>
<reference evidence="4" key="1">
    <citation type="submission" date="2020-10" db="EMBL/GenBank/DDBJ databases">
        <authorList>
            <person name="Gilroy R."/>
        </authorList>
    </citation>
    <scope>NUCLEOTIDE SEQUENCE</scope>
    <source>
        <strain evidence="4">G3-8215</strain>
    </source>
</reference>
<accession>A0A940DRT3</accession>
<dbReference type="Gene3D" id="2.60.120.260">
    <property type="entry name" value="Galactose-binding domain-like"/>
    <property type="match status" value="1"/>
</dbReference>
<dbReference type="Pfam" id="PF17168">
    <property type="entry name" value="DUF5127"/>
    <property type="match status" value="1"/>
</dbReference>
<dbReference type="PANTHER" id="PTHR31987:SF1">
    <property type="entry name" value="GLUTAMINASE A"/>
    <property type="match status" value="1"/>
</dbReference>
<dbReference type="InterPro" id="IPR032515">
    <property type="entry name" value="DUF4964"/>
</dbReference>
<dbReference type="InterPro" id="IPR008928">
    <property type="entry name" value="6-hairpin_glycosidase_sf"/>
</dbReference>
<sequence length="842" mass="93693">MKPELIKSILLPAAAAALAGCCSTIKEADTSLVSEVRPPAAPLVTVDPYFSVWSATDEINASSTRHWTGREQSIVGAVRVDGRSYRVLGLESPRLVPVLPTIAVEPWEARYVTDRKPSGNWTSPQYDDSSWDVAPGAFGSKDMPGVSTLWRGNDRDIWVRRTIELKEDLSEKDIVLEYSHDDVFELYVNGVKVVGTGYVWKNNVRIDLPEEARRTLKPGKMTVAAHCHNTVGGSYVDFGLFKKETGGTFADVAQQKSLSVLPTRTVAVFACGGVEVDMIFTAPFFMDDLDLLSRPVNYLTYQVRSVDGKEHDVQVYLEAVPQLAVNDISQPVVSRTGSADGVDFVRTGTVEQNILGRKGDNVRIDWGYFYLGTPSGKGSVSLGDYHKMKDSFMSTGALMPSEQEIRTQSMLKSPVALAYANDLGKVGSETVSDYVLLAYDDIYSIQYFGENLRPYWNRKGDNTITVQMQSAAREYNKLMSRCSAFDRDLMEKTEAAGGRKYAELCALAYRQSVAAHKLVESPQGDLLFFSKENFSNGSIGTVDITYPTAPMFLYFNPDLVKGMMNHIFYYSESGKWDRPFAAHDVGTYPLANGQTYGGDMPVEESGNMLILTAAIAAAEGNAGYADRHWETLTTWADYLVEHGLDPANQLCTDDFAGHFAHNANLSIKAIMGIASYGKLAGMLGKQDLEEKYTAIARDMAAKWKVMADDGDHYRLTFDKPGTWSQKYNLVWDKILGFGIFDPEIAETEIAYYLTRQNPYGLPLDSRKAYTKTDWIMWTATLAGDKETFEAFVAPVWKYMDETPVRVPMSDWVYTDTPRQAGFQARSVVGGYYIKMLEGLYTR</sequence>
<evidence type="ECO:0000313" key="4">
    <source>
        <dbReference type="EMBL" id="MBO8483615.1"/>
    </source>
</evidence>
<evidence type="ECO:0000313" key="5">
    <source>
        <dbReference type="Proteomes" id="UP000725002"/>
    </source>
</evidence>
<protein>
    <submittedName>
        <fullName evidence="4">DUF4965 domain-containing protein</fullName>
    </submittedName>
</protein>
<dbReference type="AlphaFoldDB" id="A0A940DRT3"/>
<feature type="domain" description="DUF4964" evidence="1">
    <location>
        <begin position="17"/>
        <end position="99"/>
    </location>
</feature>
<dbReference type="SUPFAM" id="SSF49785">
    <property type="entry name" value="Galactose-binding domain-like"/>
    <property type="match status" value="1"/>
</dbReference>
<evidence type="ECO:0000259" key="2">
    <source>
        <dbReference type="Pfam" id="PF16335"/>
    </source>
</evidence>
<dbReference type="Pfam" id="PF16335">
    <property type="entry name" value="GtaA_6_Hairpin"/>
    <property type="match status" value="1"/>
</dbReference>
<dbReference type="Proteomes" id="UP000725002">
    <property type="component" value="Unassembled WGS sequence"/>
</dbReference>
<dbReference type="SUPFAM" id="SSF48208">
    <property type="entry name" value="Six-hairpin glycosidases"/>
    <property type="match status" value="1"/>
</dbReference>
<dbReference type="GO" id="GO:0005975">
    <property type="term" value="P:carbohydrate metabolic process"/>
    <property type="evidence" value="ECO:0007669"/>
    <property type="project" value="InterPro"/>
</dbReference>
<proteinExistence type="predicted"/>
<organism evidence="4 5">
    <name type="scientific">Candidatus Cryptobacteroides avicola</name>
    <dbReference type="NCBI Taxonomy" id="2840757"/>
    <lineage>
        <taxon>Bacteria</taxon>
        <taxon>Pseudomonadati</taxon>
        <taxon>Bacteroidota</taxon>
        <taxon>Bacteroidia</taxon>
        <taxon>Bacteroidales</taxon>
        <taxon>Candidatus Cryptobacteroides</taxon>
    </lineage>
</organism>
<dbReference type="InterPro" id="IPR008979">
    <property type="entry name" value="Galactose-bd-like_sf"/>
</dbReference>
<comment type="caution">
    <text evidence="4">The sequence shown here is derived from an EMBL/GenBank/DDBJ whole genome shotgun (WGS) entry which is preliminary data.</text>
</comment>
<reference evidence="4" key="2">
    <citation type="journal article" date="2021" name="PeerJ">
        <title>Extensive microbial diversity within the chicken gut microbiome revealed by metagenomics and culture.</title>
        <authorList>
            <person name="Gilroy R."/>
            <person name="Ravi A."/>
            <person name="Getino M."/>
            <person name="Pursley I."/>
            <person name="Horton D.L."/>
            <person name="Alikhan N.F."/>
            <person name="Baker D."/>
            <person name="Gharbi K."/>
            <person name="Hall N."/>
            <person name="Watson M."/>
            <person name="Adriaenssens E.M."/>
            <person name="Foster-Nyarko E."/>
            <person name="Jarju S."/>
            <person name="Secka A."/>
            <person name="Antonio M."/>
            <person name="Oren A."/>
            <person name="Chaudhuri R.R."/>
            <person name="La Ragione R."/>
            <person name="Hildebrand F."/>
            <person name="Pallen M.J."/>
        </authorList>
    </citation>
    <scope>NUCLEOTIDE SEQUENCE</scope>
    <source>
        <strain evidence="4">G3-8215</strain>
    </source>
</reference>
<name>A0A940DRT3_9BACT</name>
<dbReference type="InterPro" id="IPR032514">
    <property type="entry name" value="GtaA_central"/>
</dbReference>
<dbReference type="EMBL" id="JADILV010000039">
    <property type="protein sequence ID" value="MBO8483615.1"/>
    <property type="molecule type" value="Genomic_DNA"/>
</dbReference>
<dbReference type="PROSITE" id="PS51257">
    <property type="entry name" value="PROKAR_LIPOPROTEIN"/>
    <property type="match status" value="1"/>
</dbReference>
<gene>
    <name evidence="4" type="ORF">IAB75_05820</name>
</gene>
<evidence type="ECO:0000259" key="1">
    <source>
        <dbReference type="Pfam" id="PF16334"/>
    </source>
</evidence>
<feature type="domain" description="Glutaminase A N-terminal" evidence="3">
    <location>
        <begin position="263"/>
        <end position="491"/>
    </location>
</feature>
<dbReference type="InterPro" id="IPR052743">
    <property type="entry name" value="Glutaminase_GtaA"/>
</dbReference>
<evidence type="ECO:0000259" key="3">
    <source>
        <dbReference type="Pfam" id="PF17168"/>
    </source>
</evidence>
<dbReference type="PANTHER" id="PTHR31987">
    <property type="entry name" value="GLUTAMINASE A-RELATED"/>
    <property type="match status" value="1"/>
</dbReference>
<dbReference type="InterPro" id="IPR033433">
    <property type="entry name" value="GtaA_N"/>
</dbReference>
<feature type="domain" description="Glutaminase A central" evidence="2">
    <location>
        <begin position="498"/>
        <end position="834"/>
    </location>
</feature>